<reference evidence="7 8" key="1">
    <citation type="submission" date="2020-08" db="EMBL/GenBank/DDBJ databases">
        <title>Sequencing the genomes of 1000 actinobacteria strains.</title>
        <authorList>
            <person name="Klenk H.-P."/>
        </authorList>
    </citation>
    <scope>NUCLEOTIDE SEQUENCE [LARGE SCALE GENOMIC DNA]</scope>
    <source>
        <strain evidence="7 8">DSM 41654</strain>
    </source>
</reference>
<sequence>MKQDLNPDLTSADQIAGRSAAAAGAPVACTPPTIDGVHQRATRLRHRVGLAAAIVAGAGSIGLGADLASATPVPERLSSSLGLVSTDDPGNGDGSSADTADAPDTPATDSTDSSDTDAATLDGTATDDGDQATDQDAAYSAADQQQSATQDDATDQTTPSQGTTGTDSASTGDLQQGWDGSVYWFRNAGGEWRYTSHRDIYLDRIGSAHGTAGNRNDSAATEKSDSRAGQRAAKRGSVEAAVKFATAQLGKPFVWGGNGPNGYDCSGLTHAAFRHAGISLPRIANDQYGATTPVSASRKRRGDLLFWSYDGSVRGIHHVAIYLGNNHYIEAAHPGTYVRISTLNSGYFPTFIGRV</sequence>
<dbReference type="GO" id="GO:0008234">
    <property type="term" value="F:cysteine-type peptidase activity"/>
    <property type="evidence" value="ECO:0007669"/>
    <property type="project" value="UniProtKB-KW"/>
</dbReference>
<name>A0A7W7VWM9_KITKI</name>
<keyword evidence="2" id="KW-0645">Protease</keyword>
<dbReference type="EMBL" id="JACHJV010000001">
    <property type="protein sequence ID" value="MBB4925677.1"/>
    <property type="molecule type" value="Genomic_DNA"/>
</dbReference>
<evidence type="ECO:0000313" key="8">
    <source>
        <dbReference type="Proteomes" id="UP000540506"/>
    </source>
</evidence>
<feature type="region of interest" description="Disordered" evidence="5">
    <location>
        <begin position="78"/>
        <end position="177"/>
    </location>
</feature>
<proteinExistence type="inferred from homology"/>
<dbReference type="PROSITE" id="PS51935">
    <property type="entry name" value="NLPC_P60"/>
    <property type="match status" value="1"/>
</dbReference>
<dbReference type="Proteomes" id="UP000540506">
    <property type="component" value="Unassembled WGS sequence"/>
</dbReference>
<dbReference type="GO" id="GO:0006508">
    <property type="term" value="P:proteolysis"/>
    <property type="evidence" value="ECO:0007669"/>
    <property type="project" value="UniProtKB-KW"/>
</dbReference>
<feature type="region of interest" description="Disordered" evidence="5">
    <location>
        <begin position="207"/>
        <end position="234"/>
    </location>
</feature>
<dbReference type="InterPro" id="IPR051202">
    <property type="entry name" value="Peptidase_C40"/>
</dbReference>
<comment type="caution">
    <text evidence="7">The sequence shown here is derived from an EMBL/GenBank/DDBJ whole genome shotgun (WGS) entry which is preliminary data.</text>
</comment>
<feature type="compositionally biased region" description="Low complexity" evidence="5">
    <location>
        <begin position="94"/>
        <end position="124"/>
    </location>
</feature>
<evidence type="ECO:0000256" key="2">
    <source>
        <dbReference type="ARBA" id="ARBA00022670"/>
    </source>
</evidence>
<comment type="similarity">
    <text evidence="1">Belongs to the peptidase C40 family.</text>
</comment>
<dbReference type="InterPro" id="IPR038765">
    <property type="entry name" value="Papain-like_cys_pep_sf"/>
</dbReference>
<organism evidence="7 8">
    <name type="scientific">Kitasatospora kifunensis</name>
    <name type="common">Streptomyces kifunensis</name>
    <dbReference type="NCBI Taxonomy" id="58351"/>
    <lineage>
        <taxon>Bacteria</taxon>
        <taxon>Bacillati</taxon>
        <taxon>Actinomycetota</taxon>
        <taxon>Actinomycetes</taxon>
        <taxon>Kitasatosporales</taxon>
        <taxon>Streptomycetaceae</taxon>
        <taxon>Kitasatospora</taxon>
    </lineage>
</organism>
<evidence type="ECO:0000256" key="1">
    <source>
        <dbReference type="ARBA" id="ARBA00007074"/>
    </source>
</evidence>
<dbReference type="SUPFAM" id="SSF54001">
    <property type="entry name" value="Cysteine proteinases"/>
    <property type="match status" value="1"/>
</dbReference>
<evidence type="ECO:0000256" key="4">
    <source>
        <dbReference type="ARBA" id="ARBA00022807"/>
    </source>
</evidence>
<feature type="domain" description="NlpC/P60" evidence="6">
    <location>
        <begin position="235"/>
        <end position="355"/>
    </location>
</feature>
<keyword evidence="8" id="KW-1185">Reference proteome</keyword>
<keyword evidence="4" id="KW-0788">Thiol protease</keyword>
<dbReference type="PANTHER" id="PTHR47053:SF1">
    <property type="entry name" value="MUREIN DD-ENDOPEPTIDASE MEPH-RELATED"/>
    <property type="match status" value="1"/>
</dbReference>
<dbReference type="RefSeq" id="WP_184938052.1">
    <property type="nucleotide sequence ID" value="NZ_JACHJV010000001.1"/>
</dbReference>
<accession>A0A7W7VWM9</accession>
<evidence type="ECO:0000256" key="5">
    <source>
        <dbReference type="SAM" id="MobiDB-lite"/>
    </source>
</evidence>
<dbReference type="InterPro" id="IPR000064">
    <property type="entry name" value="NLP_P60_dom"/>
</dbReference>
<dbReference type="Gene3D" id="3.90.1720.10">
    <property type="entry name" value="endopeptidase domain like (from Nostoc punctiforme)"/>
    <property type="match status" value="1"/>
</dbReference>
<evidence type="ECO:0000256" key="3">
    <source>
        <dbReference type="ARBA" id="ARBA00022801"/>
    </source>
</evidence>
<evidence type="ECO:0000259" key="6">
    <source>
        <dbReference type="PROSITE" id="PS51935"/>
    </source>
</evidence>
<feature type="compositionally biased region" description="Low complexity" evidence="5">
    <location>
        <begin position="134"/>
        <end position="173"/>
    </location>
</feature>
<evidence type="ECO:0000313" key="7">
    <source>
        <dbReference type="EMBL" id="MBB4925677.1"/>
    </source>
</evidence>
<protein>
    <submittedName>
        <fullName evidence="7">Cell wall-associated NlpC family hydrolase</fullName>
    </submittedName>
</protein>
<dbReference type="PANTHER" id="PTHR47053">
    <property type="entry name" value="MUREIN DD-ENDOPEPTIDASE MEPH-RELATED"/>
    <property type="match status" value="1"/>
</dbReference>
<keyword evidence="3 7" id="KW-0378">Hydrolase</keyword>
<gene>
    <name evidence="7" type="ORF">FHR34_004670</name>
</gene>
<dbReference type="Pfam" id="PF00877">
    <property type="entry name" value="NLPC_P60"/>
    <property type="match status" value="1"/>
</dbReference>
<dbReference type="AlphaFoldDB" id="A0A7W7VWM9"/>